<dbReference type="PANTHER" id="PTHR24260">
    <property type="match status" value="1"/>
</dbReference>
<dbReference type="GO" id="GO:0004252">
    <property type="term" value="F:serine-type endopeptidase activity"/>
    <property type="evidence" value="ECO:0007669"/>
    <property type="project" value="InterPro"/>
</dbReference>
<dbReference type="PROSITE" id="PS00134">
    <property type="entry name" value="TRYPSIN_HIS"/>
    <property type="match status" value="1"/>
</dbReference>
<dbReference type="PANTHER" id="PTHR24260:SF136">
    <property type="entry name" value="GH08193P-RELATED"/>
    <property type="match status" value="1"/>
</dbReference>
<organism evidence="5">
    <name type="scientific">Onchocerca flexuosa</name>
    <dbReference type="NCBI Taxonomy" id="387005"/>
    <lineage>
        <taxon>Eukaryota</taxon>
        <taxon>Metazoa</taxon>
        <taxon>Ecdysozoa</taxon>
        <taxon>Nematoda</taxon>
        <taxon>Chromadorea</taxon>
        <taxon>Rhabditida</taxon>
        <taxon>Spirurina</taxon>
        <taxon>Spiruromorpha</taxon>
        <taxon>Filarioidea</taxon>
        <taxon>Onchocercidae</taxon>
        <taxon>Onchocerca</taxon>
    </lineage>
</organism>
<protein>
    <submittedName>
        <fullName evidence="5">Peptidase S1 domain-containing protein</fullName>
    </submittedName>
</protein>
<feature type="domain" description="Peptidase S1" evidence="2">
    <location>
        <begin position="73"/>
        <end position="117"/>
    </location>
</feature>
<keyword evidence="4" id="KW-1185">Reference proteome</keyword>
<dbReference type="InterPro" id="IPR043504">
    <property type="entry name" value="Peptidase_S1_PA_chymotrypsin"/>
</dbReference>
<dbReference type="Gene3D" id="2.40.10.10">
    <property type="entry name" value="Trypsin-like serine proteases"/>
    <property type="match status" value="1"/>
</dbReference>
<sequence>MNGRAIFLLVTNFGIALAIQDFPLNFDDMIVYAKPGSFIHDVKIDAIDNEDLAINCGKTRRIWLTTPYKISIGSAAKLGQFPWAVALTFLNVEQYNYCGGTIISKRHILTAAHCVMRFASSHLPCSTGASLESISDIVVRYGGICLRTGSPPCDGKLCMTAEIRKVAFHRR</sequence>
<dbReference type="GO" id="GO:0006508">
    <property type="term" value="P:proteolysis"/>
    <property type="evidence" value="ECO:0007669"/>
    <property type="project" value="InterPro"/>
</dbReference>
<name>A0A183HJF4_9BILA</name>
<dbReference type="AlphaFoldDB" id="A0A183HJF4"/>
<dbReference type="SUPFAM" id="SSF50494">
    <property type="entry name" value="Trypsin-like serine proteases"/>
    <property type="match status" value="1"/>
</dbReference>
<feature type="chain" id="PRO_5044552557" evidence="1">
    <location>
        <begin position="19"/>
        <end position="171"/>
    </location>
</feature>
<dbReference type="InterPro" id="IPR018114">
    <property type="entry name" value="TRYPSIN_HIS"/>
</dbReference>
<evidence type="ECO:0000313" key="3">
    <source>
        <dbReference type="EMBL" id="VDO51879.1"/>
    </source>
</evidence>
<dbReference type="InterPro" id="IPR009003">
    <property type="entry name" value="Peptidase_S1_PA"/>
</dbReference>
<reference evidence="5" key="1">
    <citation type="submission" date="2016-06" db="UniProtKB">
        <authorList>
            <consortium name="WormBaseParasite"/>
        </authorList>
    </citation>
    <scope>IDENTIFICATION</scope>
</reference>
<gene>
    <name evidence="3" type="ORF">OFLC_LOCUS7615</name>
</gene>
<dbReference type="InterPro" id="IPR001254">
    <property type="entry name" value="Trypsin_dom"/>
</dbReference>
<keyword evidence="1" id="KW-0732">Signal</keyword>
<evidence type="ECO:0000256" key="1">
    <source>
        <dbReference type="SAM" id="SignalP"/>
    </source>
</evidence>
<accession>A0A183HJF4</accession>
<dbReference type="Proteomes" id="UP000267606">
    <property type="component" value="Unassembled WGS sequence"/>
</dbReference>
<evidence type="ECO:0000313" key="4">
    <source>
        <dbReference type="Proteomes" id="UP000267606"/>
    </source>
</evidence>
<dbReference type="Pfam" id="PF00089">
    <property type="entry name" value="Trypsin"/>
    <property type="match status" value="1"/>
</dbReference>
<reference evidence="3 4" key="2">
    <citation type="submission" date="2018-11" db="EMBL/GenBank/DDBJ databases">
        <authorList>
            <consortium name="Pathogen Informatics"/>
        </authorList>
    </citation>
    <scope>NUCLEOTIDE SEQUENCE [LARGE SCALE GENOMIC DNA]</scope>
</reference>
<dbReference type="STRING" id="387005.A0A183HJF4"/>
<dbReference type="InterPro" id="IPR051333">
    <property type="entry name" value="CLIP_Serine_Protease"/>
</dbReference>
<dbReference type="EMBL" id="UZAJ01008069">
    <property type="protein sequence ID" value="VDO51879.1"/>
    <property type="molecule type" value="Genomic_DNA"/>
</dbReference>
<evidence type="ECO:0000259" key="2">
    <source>
        <dbReference type="Pfam" id="PF00089"/>
    </source>
</evidence>
<proteinExistence type="predicted"/>
<dbReference type="WBParaSite" id="OFLC_0000761501-mRNA-1">
    <property type="protein sequence ID" value="OFLC_0000761501-mRNA-1"/>
    <property type="gene ID" value="OFLC_0000761501"/>
</dbReference>
<feature type="signal peptide" evidence="1">
    <location>
        <begin position="1"/>
        <end position="18"/>
    </location>
</feature>
<evidence type="ECO:0000313" key="5">
    <source>
        <dbReference type="WBParaSite" id="OFLC_0000761501-mRNA-1"/>
    </source>
</evidence>